<dbReference type="NCBIfam" id="TIGR00613">
    <property type="entry name" value="reco"/>
    <property type="match status" value="1"/>
</dbReference>
<evidence type="ECO:0000256" key="8">
    <source>
        <dbReference type="HAMAP-Rule" id="MF_00201"/>
    </source>
</evidence>
<gene>
    <name evidence="8" type="primary">recO</name>
    <name evidence="10" type="ORF">J2S36_000456</name>
</gene>
<evidence type="ECO:0000256" key="1">
    <source>
        <dbReference type="ARBA" id="ARBA00003065"/>
    </source>
</evidence>
<dbReference type="RefSeq" id="WP_309955110.1">
    <property type="nucleotide sequence ID" value="NZ_CP136414.1"/>
</dbReference>
<keyword evidence="6 8" id="KW-0234">DNA repair</keyword>
<dbReference type="HAMAP" id="MF_00201">
    <property type="entry name" value="RecO"/>
    <property type="match status" value="1"/>
</dbReference>
<dbReference type="Proteomes" id="UP001266099">
    <property type="component" value="Unassembled WGS sequence"/>
</dbReference>
<evidence type="ECO:0000259" key="9">
    <source>
        <dbReference type="Pfam" id="PF11967"/>
    </source>
</evidence>
<dbReference type="InterPro" id="IPR012340">
    <property type="entry name" value="NA-bd_OB-fold"/>
</dbReference>
<dbReference type="PANTHER" id="PTHR33991">
    <property type="entry name" value="DNA REPAIR PROTEIN RECO"/>
    <property type="match status" value="1"/>
</dbReference>
<evidence type="ECO:0000313" key="11">
    <source>
        <dbReference type="Proteomes" id="UP001266099"/>
    </source>
</evidence>
<dbReference type="InterPro" id="IPR022572">
    <property type="entry name" value="DNA_rep/recomb_RecO_N"/>
</dbReference>
<feature type="domain" description="DNA replication/recombination mediator RecO N-terminal" evidence="9">
    <location>
        <begin position="5"/>
        <end position="81"/>
    </location>
</feature>
<evidence type="ECO:0000256" key="3">
    <source>
        <dbReference type="ARBA" id="ARBA00021310"/>
    </source>
</evidence>
<evidence type="ECO:0000256" key="6">
    <source>
        <dbReference type="ARBA" id="ARBA00023204"/>
    </source>
</evidence>
<comment type="caution">
    <text evidence="10">The sequence shown here is derived from an EMBL/GenBank/DDBJ whole genome shotgun (WGS) entry which is preliminary data.</text>
</comment>
<dbReference type="InterPro" id="IPR037278">
    <property type="entry name" value="ARFGAP/RecO"/>
</dbReference>
<evidence type="ECO:0000256" key="4">
    <source>
        <dbReference type="ARBA" id="ARBA00022763"/>
    </source>
</evidence>
<keyword evidence="4 8" id="KW-0227">DNA damage</keyword>
<organism evidence="10 11">
    <name type="scientific">Arcanobacterium hippocoleae</name>
    <dbReference type="NCBI Taxonomy" id="149017"/>
    <lineage>
        <taxon>Bacteria</taxon>
        <taxon>Bacillati</taxon>
        <taxon>Actinomycetota</taxon>
        <taxon>Actinomycetes</taxon>
        <taxon>Actinomycetales</taxon>
        <taxon>Actinomycetaceae</taxon>
        <taxon>Arcanobacterium</taxon>
    </lineage>
</organism>
<dbReference type="InterPro" id="IPR042242">
    <property type="entry name" value="RecO_C"/>
</dbReference>
<evidence type="ECO:0000256" key="2">
    <source>
        <dbReference type="ARBA" id="ARBA00007452"/>
    </source>
</evidence>
<reference evidence="10 11" key="1">
    <citation type="submission" date="2023-07" db="EMBL/GenBank/DDBJ databases">
        <title>Sequencing the genomes of 1000 actinobacteria strains.</title>
        <authorList>
            <person name="Klenk H.-P."/>
        </authorList>
    </citation>
    <scope>NUCLEOTIDE SEQUENCE [LARGE SCALE GENOMIC DNA]</scope>
    <source>
        <strain evidence="10 11">DSM 15539</strain>
    </source>
</reference>
<evidence type="ECO:0000256" key="7">
    <source>
        <dbReference type="ARBA" id="ARBA00033409"/>
    </source>
</evidence>
<keyword evidence="11" id="KW-1185">Reference proteome</keyword>
<dbReference type="Gene3D" id="2.40.50.140">
    <property type="entry name" value="Nucleic acid-binding proteins"/>
    <property type="match status" value="1"/>
</dbReference>
<dbReference type="SUPFAM" id="SSF50249">
    <property type="entry name" value="Nucleic acid-binding proteins"/>
    <property type="match status" value="1"/>
</dbReference>
<evidence type="ECO:0000313" key="10">
    <source>
        <dbReference type="EMBL" id="MDR6938913.1"/>
    </source>
</evidence>
<dbReference type="InterPro" id="IPR003717">
    <property type="entry name" value="RecO"/>
</dbReference>
<name>A0ABU1T0M7_9ACTO</name>
<dbReference type="EMBL" id="JAVDUJ010000001">
    <property type="protein sequence ID" value="MDR6938913.1"/>
    <property type="molecule type" value="Genomic_DNA"/>
</dbReference>
<sequence>MNNKTYRDQAIVLRTQDLGEADRVITLLTPNHGKIRAVARGVRKTKSRFGARLEPFSYIDLQLYTGRSLDVITQVESINAYHRTIITNYHVYTSAMALLDTIDHLMEQEGEPDLAQFTLLHGAVHAMATGAHLPDLILNSYILRAMRMAGWELAVFECAVCGIVGPHQAMNVALGGAVCDMCKVSGGLTPAIETWQLLGALLVGDWKIADLAALPTRRQASGIISAFLQWHLEHPMKSLRYVHSRLIS</sequence>
<dbReference type="Pfam" id="PF11967">
    <property type="entry name" value="RecO_N"/>
    <property type="match status" value="1"/>
</dbReference>
<comment type="similarity">
    <text evidence="2 8">Belongs to the RecO family.</text>
</comment>
<comment type="function">
    <text evidence="1 8">Involved in DNA repair and RecF pathway recombination.</text>
</comment>
<dbReference type="SUPFAM" id="SSF57863">
    <property type="entry name" value="ArfGap/RecO-like zinc finger"/>
    <property type="match status" value="1"/>
</dbReference>
<keyword evidence="5 8" id="KW-0233">DNA recombination</keyword>
<proteinExistence type="inferred from homology"/>
<protein>
    <recommendedName>
        <fullName evidence="3 8">DNA repair protein RecO</fullName>
    </recommendedName>
    <alternativeName>
        <fullName evidence="7 8">Recombination protein O</fullName>
    </alternativeName>
</protein>
<evidence type="ECO:0000256" key="5">
    <source>
        <dbReference type="ARBA" id="ARBA00023172"/>
    </source>
</evidence>
<dbReference type="Pfam" id="PF02565">
    <property type="entry name" value="RecO_C"/>
    <property type="match status" value="1"/>
</dbReference>
<accession>A0ABU1T0M7</accession>
<dbReference type="PANTHER" id="PTHR33991:SF1">
    <property type="entry name" value="DNA REPAIR PROTEIN RECO"/>
    <property type="match status" value="1"/>
</dbReference>
<dbReference type="Gene3D" id="1.20.1440.120">
    <property type="entry name" value="Recombination protein O, C-terminal domain"/>
    <property type="match status" value="1"/>
</dbReference>